<protein>
    <submittedName>
        <fullName evidence="1">Uncharacterized protein</fullName>
    </submittedName>
</protein>
<dbReference type="Proteomes" id="UP000011988">
    <property type="component" value="Unassembled WGS sequence"/>
</dbReference>
<reference evidence="1 2" key="1">
    <citation type="submission" date="2013-01" db="EMBL/GenBank/DDBJ databases">
        <authorList>
            <person name="Harkins D.M."/>
            <person name="Durkin A.S."/>
            <person name="Brinkac L.M."/>
            <person name="Haft D.H."/>
            <person name="Selengut J.D."/>
            <person name="Sanka R."/>
            <person name="DePew J."/>
            <person name="Purushe J."/>
            <person name="Galloway R.L."/>
            <person name="Vinetz J.M."/>
            <person name="Sutton G.G."/>
            <person name="Nierman W.C."/>
            <person name="Fouts D.E."/>
        </authorList>
    </citation>
    <scope>NUCLEOTIDE SEQUENCE [LARGE SCALE GENOMIC DNA]</scope>
    <source>
        <strain evidence="1 2">79601</strain>
    </source>
</reference>
<dbReference type="EMBL" id="ANIK01000035">
    <property type="protein sequence ID" value="EMJ95384.1"/>
    <property type="molecule type" value="Genomic_DNA"/>
</dbReference>
<dbReference type="PATRIC" id="fig|1218565.3.peg.1869"/>
<accession>M6CUI7</accession>
<organism evidence="1 2">
    <name type="scientific">Leptospira alstonii serovar Sichuan str. 79601</name>
    <dbReference type="NCBI Taxonomy" id="1218565"/>
    <lineage>
        <taxon>Bacteria</taxon>
        <taxon>Pseudomonadati</taxon>
        <taxon>Spirochaetota</taxon>
        <taxon>Spirochaetia</taxon>
        <taxon>Leptospirales</taxon>
        <taxon>Leptospiraceae</taxon>
        <taxon>Leptospira</taxon>
    </lineage>
</organism>
<comment type="caution">
    <text evidence="1">The sequence shown here is derived from an EMBL/GenBank/DDBJ whole genome shotgun (WGS) entry which is preliminary data.</text>
</comment>
<dbReference type="AlphaFoldDB" id="M6CUI7"/>
<gene>
    <name evidence="1" type="ORF">LEP1GSC194_3524</name>
</gene>
<sequence length="183" mass="21488">MQETNKAPVSCDKCLEFLGQVARVFPSEEHLKDPQYMQNLGLKYLGEDKFSGDSITEIAVWPAKSNGNLKYSKYRLCCPVHPNCSHEYEYIDIEKEEKEDDDEIGEIFREGRLRDAKARLRTDYIYEQNAEANEEWIQLERMYGPIKKSGVFRVGVWEEPTCSEDSNKESWLIKYIDWKLKTI</sequence>
<proteinExistence type="predicted"/>
<evidence type="ECO:0000313" key="2">
    <source>
        <dbReference type="Proteomes" id="UP000011988"/>
    </source>
</evidence>
<evidence type="ECO:0000313" key="1">
    <source>
        <dbReference type="EMBL" id="EMJ95384.1"/>
    </source>
</evidence>
<dbReference type="RefSeq" id="WP_020773228.1">
    <property type="nucleotide sequence ID" value="NZ_ANIK01000035.1"/>
</dbReference>
<dbReference type="OrthoDB" id="336275at2"/>
<name>M6CUI7_9LEPT</name>